<reference evidence="7 8" key="1">
    <citation type="journal article" date="2018" name="Front. Microbiol.">
        <title>Description and Comparative Genomics of Macrococcus caseolyticus subsp. hominis subsp. nov., Macrococcus goetzii sp. nov., Macrococcus epidermidis sp. nov., and Macrococcus bohemicus sp. nov., Novel Macrococci From Human Clinical Material With Virulence Potential and Suspected Uptake of Foreign DNA by Natural Transformation.</title>
        <authorList>
            <person name="Maslanova I."/>
            <person name="Wertheimer Z."/>
            <person name="Sedlacek I."/>
            <person name="Svec P."/>
            <person name="Indrakova A."/>
            <person name="Kovarovic V."/>
            <person name="Schumann P."/>
            <person name="Sproer C."/>
            <person name="Kralova S."/>
            <person name="Sedo O."/>
            <person name="Kristofova L."/>
            <person name="Vrbovska V."/>
            <person name="Fuzik T."/>
            <person name="Petras P."/>
            <person name="Zdrahal Z."/>
            <person name="Ruzickova V."/>
            <person name="Doskar J."/>
            <person name="Pantucek R."/>
        </authorList>
    </citation>
    <scope>NUCLEOTIDE SEQUENCE [LARGE SCALE GENOMIC DNA]</scope>
    <source>
        <strain evidence="7 8">CCM 4927</strain>
    </source>
</reference>
<dbReference type="GO" id="GO:0006006">
    <property type="term" value="P:glucose metabolic process"/>
    <property type="evidence" value="ECO:0007669"/>
    <property type="project" value="TreeGrafter"/>
</dbReference>
<accession>A0A395GC10</accession>
<evidence type="ECO:0000256" key="3">
    <source>
        <dbReference type="ARBA" id="ARBA00023235"/>
    </source>
</evidence>
<dbReference type="GO" id="GO:0004034">
    <property type="term" value="F:aldose 1-epimerase activity"/>
    <property type="evidence" value="ECO:0007669"/>
    <property type="project" value="TreeGrafter"/>
</dbReference>
<dbReference type="PANTHER" id="PTHR10091">
    <property type="entry name" value="ALDOSE-1-EPIMERASE"/>
    <property type="match status" value="1"/>
</dbReference>
<dbReference type="RefSeq" id="WP_099579414.1">
    <property type="nucleotide sequence ID" value="NZ_MJBI02000002.1"/>
</dbReference>
<protein>
    <recommendedName>
        <fullName evidence="2">Aldose 1-epimerase</fullName>
    </recommendedName>
    <alternativeName>
        <fullName evidence="6">Galactose mutarotase</fullName>
    </alternativeName>
    <alternativeName>
        <fullName evidence="5">Type-1 mutarotase</fullName>
    </alternativeName>
</protein>
<evidence type="ECO:0000256" key="6">
    <source>
        <dbReference type="ARBA" id="ARBA00033373"/>
    </source>
</evidence>
<dbReference type="SUPFAM" id="SSF74650">
    <property type="entry name" value="Galactose mutarotase-like"/>
    <property type="match status" value="1"/>
</dbReference>
<dbReference type="Proteomes" id="UP000229523">
    <property type="component" value="Unassembled WGS sequence"/>
</dbReference>
<dbReference type="GO" id="GO:0033499">
    <property type="term" value="P:galactose catabolic process via UDP-galactose, Leloir pathway"/>
    <property type="evidence" value="ECO:0007669"/>
    <property type="project" value="TreeGrafter"/>
</dbReference>
<dbReference type="InterPro" id="IPR047215">
    <property type="entry name" value="Galactose_mutarotase-like"/>
</dbReference>
<sequence>MKCNKLYFDAYQGKEVHRYIITTNDLVFEFLDFGARIHKIYQKLSPQSNIVLSFNSIQSYLESATYAGATTGRVAGRIKNGTFNLNDKQYHLDINNPPHHLHGGEKGMDKMIYKTDIINNENSVALNFTATLYEEDDYYPGNIDVTIRHTVDINNTWTIEYFAKSSEDTIFNPTNHVYFNLNQNFEQKIYNHELKISGSKYCEIDSNGLPTGNILKKETFNFNKKKDLIKGFMCEGNGSKIVGGYDHPFLLDGGKKLELSVPSQNLAIEADTDRDCVIIYTANGLDYQTESFHYQPHCAVAIEFQQIPDAINNQLSNIVLKKDEPFYSKSRYTIKRRE</sequence>
<evidence type="ECO:0000313" key="7">
    <source>
        <dbReference type="EMBL" id="RAI81093.1"/>
    </source>
</evidence>
<comment type="similarity">
    <text evidence="1">Belongs to the aldose epimerase family.</text>
</comment>
<evidence type="ECO:0000256" key="2">
    <source>
        <dbReference type="ARBA" id="ARBA00014165"/>
    </source>
</evidence>
<evidence type="ECO:0000313" key="8">
    <source>
        <dbReference type="Proteomes" id="UP000229523"/>
    </source>
</evidence>
<dbReference type="EMBL" id="MJBI02000002">
    <property type="protein sequence ID" value="RAI81093.1"/>
    <property type="molecule type" value="Genomic_DNA"/>
</dbReference>
<proteinExistence type="inferred from homology"/>
<evidence type="ECO:0000256" key="4">
    <source>
        <dbReference type="ARBA" id="ARBA00023277"/>
    </source>
</evidence>
<dbReference type="PROSITE" id="PS00545">
    <property type="entry name" value="ALDOSE_1_EPIMERASE"/>
    <property type="match status" value="1"/>
</dbReference>
<keyword evidence="8" id="KW-1185">Reference proteome</keyword>
<dbReference type="AlphaFoldDB" id="A0A395GC10"/>
<gene>
    <name evidence="7" type="ORF">BFS35_005875</name>
</gene>
<evidence type="ECO:0000256" key="5">
    <source>
        <dbReference type="ARBA" id="ARBA00032300"/>
    </source>
</evidence>
<keyword evidence="3" id="KW-0413">Isomerase</keyword>
<dbReference type="InterPro" id="IPR018052">
    <property type="entry name" value="Ald1_epimerase_CS"/>
</dbReference>
<dbReference type="GO" id="GO:0030246">
    <property type="term" value="F:carbohydrate binding"/>
    <property type="evidence" value="ECO:0007669"/>
    <property type="project" value="InterPro"/>
</dbReference>
<organism evidence="7 8">
    <name type="scientific">Macrococcoides goetzii</name>
    <dbReference type="NCBI Taxonomy" id="1891097"/>
    <lineage>
        <taxon>Bacteria</taxon>
        <taxon>Bacillati</taxon>
        <taxon>Bacillota</taxon>
        <taxon>Bacilli</taxon>
        <taxon>Bacillales</taxon>
        <taxon>Staphylococcaceae</taxon>
        <taxon>Macrococcoides</taxon>
    </lineage>
</organism>
<dbReference type="Gene3D" id="2.70.98.10">
    <property type="match status" value="1"/>
</dbReference>
<dbReference type="GO" id="GO:0005737">
    <property type="term" value="C:cytoplasm"/>
    <property type="evidence" value="ECO:0007669"/>
    <property type="project" value="TreeGrafter"/>
</dbReference>
<dbReference type="Pfam" id="PF01263">
    <property type="entry name" value="Aldose_epim"/>
    <property type="match status" value="1"/>
</dbReference>
<dbReference type="InterPro" id="IPR014718">
    <property type="entry name" value="GH-type_carb-bd"/>
</dbReference>
<dbReference type="InterPro" id="IPR008183">
    <property type="entry name" value="Aldose_1/G6P_1-epimerase"/>
</dbReference>
<dbReference type="CDD" id="cd09019">
    <property type="entry name" value="galactose_mutarotase_like"/>
    <property type="match status" value="1"/>
</dbReference>
<name>A0A395GC10_9STAP</name>
<dbReference type="InterPro" id="IPR011013">
    <property type="entry name" value="Gal_mutarotase_sf_dom"/>
</dbReference>
<dbReference type="PANTHER" id="PTHR10091:SF0">
    <property type="entry name" value="GALACTOSE MUTAROTASE"/>
    <property type="match status" value="1"/>
</dbReference>
<keyword evidence="4" id="KW-0119">Carbohydrate metabolism</keyword>
<comment type="caution">
    <text evidence="7">The sequence shown here is derived from an EMBL/GenBank/DDBJ whole genome shotgun (WGS) entry which is preliminary data.</text>
</comment>
<evidence type="ECO:0000256" key="1">
    <source>
        <dbReference type="ARBA" id="ARBA00006206"/>
    </source>
</evidence>